<evidence type="ECO:0000259" key="8">
    <source>
        <dbReference type="Pfam" id="PF01702"/>
    </source>
</evidence>
<evidence type="ECO:0000313" key="10">
    <source>
        <dbReference type="EMBL" id="GFG32771.1"/>
    </source>
</evidence>
<evidence type="ECO:0000256" key="6">
    <source>
        <dbReference type="HAMAP-Rule" id="MF_03218"/>
    </source>
</evidence>
<feature type="active site" description="Nucleophile" evidence="6">
    <location>
        <position position="481"/>
    </location>
</feature>
<comment type="function">
    <text evidence="6">Catalytic subunit of the queuine tRNA-ribosyltransferase (TGT) that catalyzes the base-exchange of a guanine (G) residue with queuine (Q) at position 34 (anticodon wobble position) in tRNAs with GU(N) anticodons (tRNA-Asp, -Asn, -His and -Tyr), resulting in the hypermodified nucleoside queuosine (7-(((4,5-cis-dihydroxy-2-cyclopenten-1-yl)amino)methyl)-7-deazaguanosine). Catalysis occurs through a double-displacement mechanism. The nucleophile active site attacks the C1' of nucleotide 34 to detach the guanine base from the RNA, forming a covalent enzyme-RNA intermediate. The proton acceptor active site deprotonates the incoming queuine, allowing a nucleophilic attack on the C1' of the ribose to form the product.</text>
</comment>
<protein>
    <recommendedName>
        <fullName evidence="6">Queuine tRNA-ribosyltransferase catalytic subunit 1</fullName>
        <ecNumber evidence="6">2.4.2.64</ecNumber>
    </recommendedName>
    <alternativeName>
        <fullName evidence="6">Guanine insertion enzyme</fullName>
    </alternativeName>
    <alternativeName>
        <fullName evidence="6">tRNA-guanine transglycosylase</fullName>
    </alternativeName>
</protein>
<dbReference type="Proteomes" id="UP000502823">
    <property type="component" value="Unassembled WGS sequence"/>
</dbReference>
<feature type="domain" description="NFACT RNA-binding" evidence="9">
    <location>
        <begin position="49"/>
        <end position="135"/>
    </location>
</feature>
<dbReference type="EC" id="2.4.2.64" evidence="6"/>
<dbReference type="EMBL" id="BLKM01011323">
    <property type="protein sequence ID" value="GFG32771.1"/>
    <property type="molecule type" value="Genomic_DNA"/>
</dbReference>
<evidence type="ECO:0000256" key="5">
    <source>
        <dbReference type="ARBA" id="ARBA00022833"/>
    </source>
</evidence>
<dbReference type="Pfam" id="PF01702">
    <property type="entry name" value="TGT"/>
    <property type="match status" value="1"/>
</dbReference>
<keyword evidence="3 6" id="KW-0819">tRNA processing</keyword>
<dbReference type="GO" id="GO:0005829">
    <property type="term" value="C:cytosol"/>
    <property type="evidence" value="ECO:0007669"/>
    <property type="project" value="TreeGrafter"/>
</dbReference>
<keyword evidence="2 6" id="KW-0808">Transferase</keyword>
<evidence type="ECO:0000256" key="4">
    <source>
        <dbReference type="ARBA" id="ARBA00022723"/>
    </source>
</evidence>
<name>A0A6L2PJJ9_COPFO</name>
<feature type="binding site" evidence="6">
    <location>
        <position position="524"/>
    </location>
    <ligand>
        <name>Zn(2+)</name>
        <dbReference type="ChEBI" id="CHEBI:29105"/>
    </ligand>
</feature>
<dbReference type="NCBIfam" id="TIGR00449">
    <property type="entry name" value="tgt_general"/>
    <property type="match status" value="1"/>
</dbReference>
<feature type="binding site" evidence="6">
    <location>
        <position position="404"/>
    </location>
    <ligand>
        <name>substrate</name>
    </ligand>
</feature>
<dbReference type="PANTHER" id="PTHR43530:SF1">
    <property type="entry name" value="QUEUINE TRNA-RIBOSYLTRANSFERASE CATALYTIC SUBUNIT 1"/>
    <property type="match status" value="1"/>
</dbReference>
<dbReference type="InParanoid" id="A0A6L2PJJ9"/>
<proteinExistence type="inferred from homology"/>
<gene>
    <name evidence="10" type="ORF">Cfor_10344</name>
</gene>
<evidence type="ECO:0000256" key="1">
    <source>
        <dbReference type="ARBA" id="ARBA00022676"/>
    </source>
</evidence>
<feature type="active site" description="Proton acceptor" evidence="6">
    <location>
        <position position="307"/>
    </location>
</feature>
<reference evidence="11" key="1">
    <citation type="submission" date="2020-01" db="EMBL/GenBank/DDBJ databases">
        <title>Draft genome sequence of the Termite Coptotermes fromosanus.</title>
        <authorList>
            <person name="Itakura S."/>
            <person name="Yosikawa Y."/>
            <person name="Umezawa K."/>
        </authorList>
    </citation>
    <scope>NUCLEOTIDE SEQUENCE [LARGE SCALE GENOMIC DNA]</scope>
</reference>
<comment type="subunit">
    <text evidence="6">Heterodimer of a catalytic subunit and an accessory subunit.</text>
</comment>
<feature type="binding site" evidence="6">
    <location>
        <position position="361"/>
    </location>
    <ligand>
        <name>substrate</name>
    </ligand>
</feature>
<dbReference type="HAMAP" id="MF_00168">
    <property type="entry name" value="Q_tRNA_Tgt"/>
    <property type="match status" value="1"/>
</dbReference>
<dbReference type="GO" id="GO:0046872">
    <property type="term" value="F:metal ion binding"/>
    <property type="evidence" value="ECO:0007669"/>
    <property type="project" value="UniProtKB-KW"/>
</dbReference>
<feature type="binding site" evidence="6">
    <location>
        <position position="431"/>
    </location>
    <ligand>
        <name>substrate</name>
    </ligand>
</feature>
<dbReference type="InterPro" id="IPR008532">
    <property type="entry name" value="NFACT_RNA-bd"/>
</dbReference>
<comment type="similarity">
    <text evidence="6">Belongs to the queuine tRNA-ribosyltransferase family.</text>
</comment>
<feature type="binding site" evidence="6">
    <location>
        <position position="549"/>
    </location>
    <ligand>
        <name>Zn(2+)</name>
        <dbReference type="ChEBI" id="CHEBI:29105"/>
    </ligand>
</feature>
<evidence type="ECO:0000259" key="9">
    <source>
        <dbReference type="Pfam" id="PF05670"/>
    </source>
</evidence>
<comment type="catalytic activity">
    <reaction evidence="6">
        <text>guanosine(34) in tRNA + queuine = queuosine(34) in tRNA + guanine</text>
        <dbReference type="Rhea" id="RHEA:16633"/>
        <dbReference type="Rhea" id="RHEA-COMP:10341"/>
        <dbReference type="Rhea" id="RHEA-COMP:18571"/>
        <dbReference type="ChEBI" id="CHEBI:16235"/>
        <dbReference type="ChEBI" id="CHEBI:17433"/>
        <dbReference type="ChEBI" id="CHEBI:74269"/>
        <dbReference type="ChEBI" id="CHEBI:194431"/>
        <dbReference type="EC" id="2.4.2.64"/>
    </reaction>
</comment>
<dbReference type="Pfam" id="PF05670">
    <property type="entry name" value="NFACT-R_1"/>
    <property type="match status" value="1"/>
</dbReference>
<feature type="region of interest" description="RNA binding" evidence="6">
    <location>
        <begin position="462"/>
        <end position="468"/>
    </location>
</feature>
<dbReference type="GO" id="GO:0006400">
    <property type="term" value="P:tRNA modification"/>
    <property type="evidence" value="ECO:0007669"/>
    <property type="project" value="InterPro"/>
</dbReference>
<dbReference type="OrthoDB" id="10249838at2759"/>
<evidence type="ECO:0000256" key="3">
    <source>
        <dbReference type="ARBA" id="ARBA00022694"/>
    </source>
</evidence>
<dbReference type="InterPro" id="IPR002616">
    <property type="entry name" value="tRNA_ribo_trans-like"/>
</dbReference>
<dbReference type="GO" id="GO:0008479">
    <property type="term" value="F:tRNA-guanosine(34) queuine transglycosylase activity"/>
    <property type="evidence" value="ECO:0007669"/>
    <property type="project" value="UniProtKB-UniRule"/>
</dbReference>
<comment type="cofactor">
    <cofactor evidence="6">
        <name>Zn(2+)</name>
        <dbReference type="ChEBI" id="CHEBI:29105"/>
    </cofactor>
</comment>
<dbReference type="InterPro" id="IPR036511">
    <property type="entry name" value="TGT-like_sf"/>
</dbReference>
<comment type="caution">
    <text evidence="10">The sequence shown here is derived from an EMBL/GenBank/DDBJ whole genome shotgun (WGS) entry which is preliminary data.</text>
</comment>
<evidence type="ECO:0000256" key="2">
    <source>
        <dbReference type="ARBA" id="ARBA00022679"/>
    </source>
</evidence>
<keyword evidence="1 6" id="KW-0328">Glycosyltransferase</keyword>
<keyword evidence="11" id="KW-1185">Reference proteome</keyword>
<sequence length="613" mass="69155">MGRVFGDAGLICSRPKLNKEAPLLCKSKTYSPNRVTCSLGVHSLQRGLDEELLKWGWPEDVWFHVDKVSSAHVYLRLRPGQTIDDIPTAVLEDAAQLVKANSIQGSKMNDVDVVYTMWTNLKKTDGMEVGQVGIHKEKEASFSVRKIRVAKKSNEILNRLNKTKQVAHPDLRAEREKRDREEREDKKRLLREQRERDKEEERRKKEEAELSYSYIYAFLPSISPPTLPPPRSTCMRYSVVFAEYGITHQPTICGTLKGLLPDQLEALGCQIMLGNTYHLGTRPGPSLIMKAGGLHKFMNWNRALLTDSGGFQMVSLLKLAEITEEGVKFQSPYDGSEVMLTPERSIEIQNSIGADIIMQLDDVVKTTTVGPRVEEAMHRTTRWLDRCLKAHQNADTQNIFPIVQGGLNTALRTESAKQLIQREVSGFAIGGLSGGESKDDFWKMVHLTTDLLPEDKPRYLMGVGFATDLVVCCALGVDMFDCVFPTRTARFGCALVSGGQLNLKQKNYANDFEPIDKECECSTCKRYTRAYLHTVVTVETVACHLLTIHNIAYQLRLMQRIRDSIEQQCFPEFVSNFMRTTYPSKEYPQWIVDALAAVNILLDVAEVAAENSV</sequence>
<dbReference type="Gene3D" id="3.20.20.105">
    <property type="entry name" value="Queuine tRNA-ribosyltransferase-like"/>
    <property type="match status" value="1"/>
</dbReference>
<comment type="subcellular location">
    <subcellularLocation>
        <location evidence="6">Cytoplasm</location>
    </subcellularLocation>
</comment>
<evidence type="ECO:0000256" key="7">
    <source>
        <dbReference type="SAM" id="MobiDB-lite"/>
    </source>
</evidence>
<feature type="binding site" evidence="6">
    <location>
        <position position="519"/>
    </location>
    <ligand>
        <name>Zn(2+)</name>
        <dbReference type="ChEBI" id="CHEBI:29105"/>
    </ligand>
</feature>
<organism evidence="10 11">
    <name type="scientific">Coptotermes formosanus</name>
    <name type="common">Formosan subterranean termite</name>
    <dbReference type="NCBI Taxonomy" id="36987"/>
    <lineage>
        <taxon>Eukaryota</taxon>
        <taxon>Metazoa</taxon>
        <taxon>Ecdysozoa</taxon>
        <taxon>Arthropoda</taxon>
        <taxon>Hexapoda</taxon>
        <taxon>Insecta</taxon>
        <taxon>Pterygota</taxon>
        <taxon>Neoptera</taxon>
        <taxon>Polyneoptera</taxon>
        <taxon>Dictyoptera</taxon>
        <taxon>Blattodea</taxon>
        <taxon>Blattoidea</taxon>
        <taxon>Termitoidae</taxon>
        <taxon>Rhinotermitidae</taxon>
        <taxon>Coptotermes</taxon>
    </lineage>
</organism>
<dbReference type="InterPro" id="IPR004803">
    <property type="entry name" value="TGT"/>
</dbReference>
<accession>A0A6L2PJJ9</accession>
<dbReference type="PANTHER" id="PTHR43530">
    <property type="entry name" value="QUEUINE TRNA-RIBOSYLTRANSFERASE CATALYTIC SUBUNIT 1"/>
    <property type="match status" value="1"/>
</dbReference>
<keyword evidence="6" id="KW-0963">Cytoplasm</keyword>
<keyword evidence="5 6" id="KW-0862">Zinc</keyword>
<feature type="binding site" evidence="6">
    <location>
        <position position="521"/>
    </location>
    <ligand>
        <name>Zn(2+)</name>
        <dbReference type="ChEBI" id="CHEBI:29105"/>
    </ligand>
</feature>
<feature type="binding site" evidence="6">
    <location>
        <begin position="307"/>
        <end position="311"/>
    </location>
    <ligand>
        <name>substrate</name>
    </ligand>
</feature>
<keyword evidence="4 6" id="KW-0479">Metal-binding</keyword>
<dbReference type="SUPFAM" id="SSF51713">
    <property type="entry name" value="tRNA-guanine transglycosylase"/>
    <property type="match status" value="1"/>
</dbReference>
<feature type="domain" description="tRNA-guanine(15) transglycosylase-like" evidence="8">
    <location>
        <begin position="253"/>
        <end position="581"/>
    </location>
</feature>
<dbReference type="NCBIfam" id="TIGR00430">
    <property type="entry name" value="Q_tRNA_tgt"/>
    <property type="match status" value="1"/>
</dbReference>
<dbReference type="AlphaFoldDB" id="A0A6L2PJJ9"/>
<evidence type="ECO:0000313" key="11">
    <source>
        <dbReference type="Proteomes" id="UP000502823"/>
    </source>
</evidence>
<feature type="region of interest" description="RNA binding; important for wobble base 34 recognition" evidence="6">
    <location>
        <begin position="486"/>
        <end position="490"/>
    </location>
</feature>
<dbReference type="FunCoup" id="A0A6L2PJJ9">
    <property type="interactions" value="939"/>
</dbReference>
<feature type="compositionally biased region" description="Basic and acidic residues" evidence="7">
    <location>
        <begin position="167"/>
        <end position="186"/>
    </location>
</feature>
<feature type="region of interest" description="Disordered" evidence="7">
    <location>
        <begin position="160"/>
        <end position="186"/>
    </location>
</feature>